<gene>
    <name evidence="1" type="ORF">FHS12_004065</name>
</gene>
<evidence type="ECO:0000313" key="1">
    <source>
        <dbReference type="EMBL" id="MBB3091100.1"/>
    </source>
</evidence>
<dbReference type="InterPro" id="IPR046288">
    <property type="entry name" value="DUF6325"/>
</dbReference>
<dbReference type="RefSeq" id="WP_183548804.1">
    <property type="nucleotide sequence ID" value="NZ_BMQT01000008.1"/>
</dbReference>
<dbReference type="Pfam" id="PF19850">
    <property type="entry name" value="DUF6325"/>
    <property type="match status" value="1"/>
</dbReference>
<evidence type="ECO:0000313" key="2">
    <source>
        <dbReference type="Proteomes" id="UP000577707"/>
    </source>
</evidence>
<dbReference type="Proteomes" id="UP000577707">
    <property type="component" value="Unassembled WGS sequence"/>
</dbReference>
<reference evidence="1 2" key="1">
    <citation type="submission" date="2020-08" db="EMBL/GenBank/DDBJ databases">
        <title>Genomic Encyclopedia of Type Strains, Phase III (KMG-III): the genomes of soil and plant-associated and newly described type strains.</title>
        <authorList>
            <person name="Whitman W."/>
        </authorList>
    </citation>
    <scope>NUCLEOTIDE SEQUENCE [LARGE SCALE GENOMIC DNA]</scope>
    <source>
        <strain evidence="1 2">CECT 3302</strain>
    </source>
</reference>
<sequence length="139" mass="14793">MERGPVEILFLSMSEEVGLNDLAAVLRPPVESGVIRIIDCVLMSRDADGSLRAVDIEEAEGLPAELAGLQIDANDLLSDADIDLFAASLAPGRAGLAVVYEQVWARETVSRIRSTGAEVELFLRVPPEDVDLAFASAAS</sequence>
<dbReference type="EMBL" id="JACHXG010000009">
    <property type="protein sequence ID" value="MBB3091100.1"/>
    <property type="molecule type" value="Genomic_DNA"/>
</dbReference>
<proteinExistence type="predicted"/>
<protein>
    <recommendedName>
        <fullName evidence="3">DUF1269 domain-containing protein</fullName>
    </recommendedName>
</protein>
<accession>A0A7W5A823</accession>
<keyword evidence="2" id="KW-1185">Reference proteome</keyword>
<comment type="caution">
    <text evidence="1">The sequence shown here is derived from an EMBL/GenBank/DDBJ whole genome shotgun (WGS) entry which is preliminary data.</text>
</comment>
<name>A0A7W5A823_9ACTN</name>
<organism evidence="1 2">
    <name type="scientific">Nocardioides albus</name>
    <dbReference type="NCBI Taxonomy" id="1841"/>
    <lineage>
        <taxon>Bacteria</taxon>
        <taxon>Bacillati</taxon>
        <taxon>Actinomycetota</taxon>
        <taxon>Actinomycetes</taxon>
        <taxon>Propionibacteriales</taxon>
        <taxon>Nocardioidaceae</taxon>
        <taxon>Nocardioides</taxon>
    </lineage>
</organism>
<evidence type="ECO:0008006" key="3">
    <source>
        <dbReference type="Google" id="ProtNLM"/>
    </source>
</evidence>
<dbReference type="AlphaFoldDB" id="A0A7W5A823"/>